<protein>
    <recommendedName>
        <fullName evidence="4">DUF721 domain-containing protein</fullName>
    </recommendedName>
</protein>
<proteinExistence type="predicted"/>
<dbReference type="Proteomes" id="UP000619743">
    <property type="component" value="Unassembled WGS sequence"/>
</dbReference>
<evidence type="ECO:0008006" key="4">
    <source>
        <dbReference type="Google" id="ProtNLM"/>
    </source>
</evidence>
<dbReference type="AlphaFoldDB" id="A0A8J2U4I3"/>
<organism evidence="2 3">
    <name type="scientific">Neiella marina</name>
    <dbReference type="NCBI Taxonomy" id="508461"/>
    <lineage>
        <taxon>Bacteria</taxon>
        <taxon>Pseudomonadati</taxon>
        <taxon>Pseudomonadota</taxon>
        <taxon>Gammaproteobacteria</taxon>
        <taxon>Alteromonadales</taxon>
        <taxon>Echinimonadaceae</taxon>
        <taxon>Neiella</taxon>
    </lineage>
</organism>
<accession>A0A8J2U4I3</accession>
<name>A0A8J2U4I3_9GAMM</name>
<comment type="caution">
    <text evidence="2">The sequence shown here is derived from an EMBL/GenBank/DDBJ whole genome shotgun (WGS) entry which is preliminary data.</text>
</comment>
<sequence length="155" mass="17266">MSKSKRQPVAFNQIVQNNRSGLANIARRSQALQNLQQQFAKVIDDDLQAHCRVTSYQQGVLSLTVDSPVWQWRLNMNKAAILAKLRQSGFTALTTVESQVKPTTTLTQQQGSGFEVDRKISHQTASDLRQLAESTPEPLKSQLLKLAGHEKTKPA</sequence>
<dbReference type="InterPro" id="IPR007922">
    <property type="entry name" value="DciA-like"/>
</dbReference>
<feature type="region of interest" description="Disordered" evidence="1">
    <location>
        <begin position="126"/>
        <end position="155"/>
    </location>
</feature>
<dbReference type="RefSeq" id="WP_087505469.1">
    <property type="nucleotide sequence ID" value="NZ_BMDX01000006.1"/>
</dbReference>
<gene>
    <name evidence="2" type="ORF">GCM10011369_15380</name>
</gene>
<evidence type="ECO:0000313" key="2">
    <source>
        <dbReference type="EMBL" id="GGA74482.1"/>
    </source>
</evidence>
<dbReference type="EMBL" id="BMDX01000006">
    <property type="protein sequence ID" value="GGA74482.1"/>
    <property type="molecule type" value="Genomic_DNA"/>
</dbReference>
<evidence type="ECO:0000313" key="3">
    <source>
        <dbReference type="Proteomes" id="UP000619743"/>
    </source>
</evidence>
<dbReference type="Pfam" id="PF05258">
    <property type="entry name" value="DciA"/>
    <property type="match status" value="1"/>
</dbReference>
<reference evidence="3" key="1">
    <citation type="journal article" date="2019" name="Int. J. Syst. Evol. Microbiol.">
        <title>The Global Catalogue of Microorganisms (GCM) 10K type strain sequencing project: providing services to taxonomists for standard genome sequencing and annotation.</title>
        <authorList>
            <consortium name="The Broad Institute Genomics Platform"/>
            <consortium name="The Broad Institute Genome Sequencing Center for Infectious Disease"/>
            <person name="Wu L."/>
            <person name="Ma J."/>
        </authorList>
    </citation>
    <scope>NUCLEOTIDE SEQUENCE [LARGE SCALE GENOMIC DNA]</scope>
    <source>
        <strain evidence="3">CGMCC 1.10130</strain>
    </source>
</reference>
<keyword evidence="3" id="KW-1185">Reference proteome</keyword>
<evidence type="ECO:0000256" key="1">
    <source>
        <dbReference type="SAM" id="MobiDB-lite"/>
    </source>
</evidence>